<evidence type="ECO:0000256" key="9">
    <source>
        <dbReference type="ARBA" id="ARBA00032592"/>
    </source>
</evidence>
<dbReference type="InterPro" id="IPR021718">
    <property type="entry name" value="CPSF73-100_C"/>
</dbReference>
<dbReference type="InterPro" id="IPR022712">
    <property type="entry name" value="Beta_Casp"/>
</dbReference>
<reference evidence="15 16" key="1">
    <citation type="submission" date="2018-12" db="EMBL/GenBank/DDBJ databases">
        <authorList>
            <person name="Tiukova I."/>
            <person name="Dainat J."/>
        </authorList>
    </citation>
    <scope>NUCLEOTIDE SEQUENCE [LARGE SCALE GENOMIC DNA]</scope>
</reference>
<evidence type="ECO:0000256" key="8">
    <source>
        <dbReference type="ARBA" id="ARBA00023242"/>
    </source>
</evidence>
<dbReference type="Pfam" id="PF11718">
    <property type="entry name" value="CPSF73-100_C"/>
    <property type="match status" value="1"/>
</dbReference>
<evidence type="ECO:0000256" key="1">
    <source>
        <dbReference type="ARBA" id="ARBA00004123"/>
    </source>
</evidence>
<keyword evidence="7" id="KW-0378">Hydrolase</keyword>
<evidence type="ECO:0000256" key="3">
    <source>
        <dbReference type="ARBA" id="ARBA00018311"/>
    </source>
</evidence>
<evidence type="ECO:0000259" key="13">
    <source>
        <dbReference type="SMART" id="SM01027"/>
    </source>
</evidence>
<dbReference type="InterPro" id="IPR001279">
    <property type="entry name" value="Metallo-B-lactamas"/>
</dbReference>
<protein>
    <recommendedName>
        <fullName evidence="3">Endoribonuclease YSH1</fullName>
    </recommendedName>
    <alternativeName>
        <fullName evidence="10">Endoribonuclease ysh1</fullName>
    </alternativeName>
    <alternativeName>
        <fullName evidence="9 11">mRNA 3'-end-processing protein YSH1</fullName>
    </alternativeName>
</protein>
<accession>A0A448YR94</accession>
<dbReference type="PANTHER" id="PTHR11203:SF11">
    <property type="entry name" value="CLEAVAGE AND POLYADENYLATION SPECIFICITY FACTOR SUBUNIT 3"/>
    <property type="match status" value="1"/>
</dbReference>
<evidence type="ECO:0000256" key="10">
    <source>
        <dbReference type="ARBA" id="ARBA00069466"/>
    </source>
</evidence>
<dbReference type="GO" id="GO:0003723">
    <property type="term" value="F:RNA binding"/>
    <property type="evidence" value="ECO:0007669"/>
    <property type="project" value="TreeGrafter"/>
</dbReference>
<evidence type="ECO:0000259" key="14">
    <source>
        <dbReference type="SMART" id="SM01098"/>
    </source>
</evidence>
<dbReference type="Pfam" id="PF00753">
    <property type="entry name" value="Lactamase_B"/>
    <property type="match status" value="1"/>
</dbReference>
<dbReference type="Pfam" id="PF07521">
    <property type="entry name" value="RMMBL"/>
    <property type="match status" value="1"/>
</dbReference>
<dbReference type="SMART" id="SM01027">
    <property type="entry name" value="Beta-Casp"/>
    <property type="match status" value="1"/>
</dbReference>
<dbReference type="GO" id="GO:0004534">
    <property type="term" value="F:5'-3' RNA exonuclease activity"/>
    <property type="evidence" value="ECO:0007669"/>
    <property type="project" value="TreeGrafter"/>
</dbReference>
<evidence type="ECO:0000256" key="2">
    <source>
        <dbReference type="ARBA" id="ARBA00010624"/>
    </source>
</evidence>
<feature type="domain" description="Pre-mRNA 3'-end-processing endonuclease polyadenylation factor C-term" evidence="14">
    <location>
        <begin position="493"/>
        <end position="765"/>
    </location>
</feature>
<dbReference type="AlphaFoldDB" id="A0A448YR94"/>
<dbReference type="GO" id="GO:0006397">
    <property type="term" value="P:mRNA processing"/>
    <property type="evidence" value="ECO:0007669"/>
    <property type="project" value="UniProtKB-KW"/>
</dbReference>
<dbReference type="PANTHER" id="PTHR11203">
    <property type="entry name" value="CLEAVAGE AND POLYADENYLATION SPECIFICITY FACTOR FAMILY MEMBER"/>
    <property type="match status" value="1"/>
</dbReference>
<dbReference type="Gene3D" id="3.60.15.10">
    <property type="entry name" value="Ribonuclease Z/Hydroxyacylglutathione hydrolase-like"/>
    <property type="match status" value="1"/>
</dbReference>
<evidence type="ECO:0000313" key="16">
    <source>
        <dbReference type="Proteomes" id="UP000290900"/>
    </source>
</evidence>
<dbReference type="STRING" id="13370.A0A448YR94"/>
<evidence type="ECO:0000256" key="7">
    <source>
        <dbReference type="ARBA" id="ARBA00022801"/>
    </source>
</evidence>
<dbReference type="Pfam" id="PF10996">
    <property type="entry name" value="Beta-Casp"/>
    <property type="match status" value="1"/>
</dbReference>
<evidence type="ECO:0000256" key="5">
    <source>
        <dbReference type="ARBA" id="ARBA00022722"/>
    </source>
</evidence>
<evidence type="ECO:0000256" key="11">
    <source>
        <dbReference type="ARBA" id="ARBA00075008"/>
    </source>
</evidence>
<evidence type="ECO:0000256" key="4">
    <source>
        <dbReference type="ARBA" id="ARBA00022664"/>
    </source>
</evidence>
<dbReference type="FunFam" id="3.40.50.10890:FF:000001">
    <property type="entry name" value="Cleavage and polyadenylation specificity factor subunit 3"/>
    <property type="match status" value="1"/>
</dbReference>
<dbReference type="Gene3D" id="3.40.50.10890">
    <property type="match status" value="1"/>
</dbReference>
<dbReference type="GO" id="GO:0005847">
    <property type="term" value="C:mRNA cleavage and polyadenylation specificity factor complex"/>
    <property type="evidence" value="ECO:0007669"/>
    <property type="project" value="TreeGrafter"/>
</dbReference>
<dbReference type="SUPFAM" id="SSF56281">
    <property type="entry name" value="Metallo-hydrolase/oxidoreductase"/>
    <property type="match status" value="1"/>
</dbReference>
<keyword evidence="4" id="KW-0507">mRNA processing</keyword>
<comment type="similarity">
    <text evidence="2">Belongs to the metallo-beta-lactamase superfamily. RNA-metabolizing metallo-beta-lactamase-like family. CPSF2/YSH1 subfamily.</text>
</comment>
<dbReference type="EMBL" id="CAACVR010000045">
    <property type="protein sequence ID" value="VEU23431.1"/>
    <property type="molecule type" value="Genomic_DNA"/>
</dbReference>
<dbReference type="OrthoDB" id="10249535at2759"/>
<comment type="subcellular location">
    <subcellularLocation>
        <location evidence="1">Nucleus</location>
    </subcellularLocation>
</comment>
<dbReference type="CDD" id="cd16292">
    <property type="entry name" value="CPSF3-like_MBL-fold"/>
    <property type="match status" value="1"/>
</dbReference>
<name>A0A448YR94_BRENA</name>
<proteinExistence type="inferred from homology"/>
<organism evidence="15 16">
    <name type="scientific">Brettanomyces naardenensis</name>
    <name type="common">Yeast</name>
    <dbReference type="NCBI Taxonomy" id="13370"/>
    <lineage>
        <taxon>Eukaryota</taxon>
        <taxon>Fungi</taxon>
        <taxon>Dikarya</taxon>
        <taxon>Ascomycota</taxon>
        <taxon>Saccharomycotina</taxon>
        <taxon>Pichiomycetes</taxon>
        <taxon>Pichiales</taxon>
        <taxon>Pichiaceae</taxon>
        <taxon>Brettanomyces</taxon>
    </lineage>
</organism>
<dbReference type="GO" id="GO:0004521">
    <property type="term" value="F:RNA endonuclease activity"/>
    <property type="evidence" value="ECO:0007669"/>
    <property type="project" value="TreeGrafter"/>
</dbReference>
<dbReference type="SMART" id="SM01098">
    <property type="entry name" value="CPSF73-100_C"/>
    <property type="match status" value="1"/>
</dbReference>
<keyword evidence="6" id="KW-0255">Endonuclease</keyword>
<dbReference type="InterPro" id="IPR036866">
    <property type="entry name" value="RibonucZ/Hydroxyglut_hydro"/>
</dbReference>
<dbReference type="InterPro" id="IPR011108">
    <property type="entry name" value="RMMBL"/>
</dbReference>
<feature type="domain" description="Beta-Casp" evidence="13">
    <location>
        <begin position="256"/>
        <end position="379"/>
    </location>
</feature>
<feature type="domain" description="Metallo-beta-lactamase" evidence="12">
    <location>
        <begin position="25"/>
        <end position="244"/>
    </location>
</feature>
<keyword evidence="5" id="KW-0540">Nuclease</keyword>
<evidence type="ECO:0000313" key="15">
    <source>
        <dbReference type="EMBL" id="VEU23431.1"/>
    </source>
</evidence>
<evidence type="ECO:0000259" key="12">
    <source>
        <dbReference type="SMART" id="SM00849"/>
    </source>
</evidence>
<gene>
    <name evidence="15" type="ORF">BRENAR_LOCUS4161</name>
</gene>
<dbReference type="InParanoid" id="A0A448YR94"/>
<dbReference type="SMART" id="SM00849">
    <property type="entry name" value="Lactamase_B"/>
    <property type="match status" value="1"/>
</dbReference>
<dbReference type="InterPro" id="IPR050698">
    <property type="entry name" value="MBL"/>
</dbReference>
<evidence type="ECO:0000256" key="6">
    <source>
        <dbReference type="ARBA" id="ARBA00022759"/>
    </source>
</evidence>
<dbReference type="FunCoup" id="A0A448YR94">
    <property type="interactions" value="995"/>
</dbReference>
<keyword evidence="16" id="KW-1185">Reference proteome</keyword>
<sequence length="768" mass="86417">MSAEDQTPGKEHLNFYCLGGGNEVGRSCHIVEYKGKVVMLDAGVHPAYSGIESLPFYDDFDLGTVDVLLISHFHLDHAASLPYVMQHTNFKGRVFMTYPTKAVYKWLLNDFVRVTTITDDSNGADENSNAFLYTDEDLNASLDRIETLDYHSTIEVDGIRFTAYPAGHVLGAAMFLVEMGGLKYLFTGDYSREEDRHLSSAEVPNVTPDLLIAESTFGTATHVPRLERENKLTTVIHSTLQQGGRCLLPVFALGRAQEILLILDEYWKEHKDLQSIPIYYASDLAKKCMAVYQRYINMMNEGLRKKFTETNENPFHFKFVKNVTHIDRVDDLNPCVMIASPGMLQNGMSRQLLEKWCPDPRNTVIMTGYSVDGTMAKRLLTEPDQISALNNPDITIPRRINIEEISFAAHVDYEQNSEFIDLVDAKTIVLVHGESNPMGRLKSALLSKYQKLRNTDDEVKVYNPRNGTKLELEFKGVKIAKVMGQLATELPEEHETVSGVLVQKNFDLNLLKIDDLREFTGLTATVVRERQTLRCNANRNLLRWQFTQMFGYVKILADDEQEFSFQVMDVVSVTLEESESLATVEWQSGIIDDTVADSAITIIMSCDSLPASVKISSRIHSHEHPIKEEEYLTKAEQGDAATIHVKNLTEVKKEDGVLVKNEGEILMAKTDNSSSSEAESPLAEYPKLHNDYSPETRLHRIAQLLKVQFGDSFTSNPADDQGIIEIGKHKATIDYSDFTVTCKSNVLKGRVEGVLHRSLDLVAPLSHE</sequence>
<dbReference type="Proteomes" id="UP000290900">
    <property type="component" value="Unassembled WGS sequence"/>
</dbReference>
<keyword evidence="8" id="KW-0539">Nucleus</keyword>